<proteinExistence type="predicted"/>
<organism evidence="1 2">
    <name type="scientific">Camellia sinensis</name>
    <name type="common">Tea plant</name>
    <name type="synonym">Thea sinensis</name>
    <dbReference type="NCBI Taxonomy" id="4442"/>
    <lineage>
        <taxon>Eukaryota</taxon>
        <taxon>Viridiplantae</taxon>
        <taxon>Streptophyta</taxon>
        <taxon>Embryophyta</taxon>
        <taxon>Tracheophyta</taxon>
        <taxon>Spermatophyta</taxon>
        <taxon>Magnoliopsida</taxon>
        <taxon>eudicotyledons</taxon>
        <taxon>Gunneridae</taxon>
        <taxon>Pentapetalae</taxon>
        <taxon>asterids</taxon>
        <taxon>Ericales</taxon>
        <taxon>Theaceae</taxon>
        <taxon>Camellia</taxon>
    </lineage>
</organism>
<name>A0A7J7HR70_CAMSI</name>
<keyword evidence="2" id="KW-1185">Reference proteome</keyword>
<protein>
    <submittedName>
        <fullName evidence="1">Uncharacterized protein</fullName>
    </submittedName>
</protein>
<dbReference type="Proteomes" id="UP000593564">
    <property type="component" value="Unassembled WGS sequence"/>
</dbReference>
<reference evidence="1 2" key="2">
    <citation type="submission" date="2020-07" db="EMBL/GenBank/DDBJ databases">
        <title>Genome assembly of wild tea tree DASZ reveals pedigree and selection history of tea varieties.</title>
        <authorList>
            <person name="Zhang W."/>
        </authorList>
    </citation>
    <scope>NUCLEOTIDE SEQUENCE [LARGE SCALE GENOMIC DNA]</scope>
    <source>
        <strain evidence="2">cv. G240</strain>
        <tissue evidence="1">Leaf</tissue>
    </source>
</reference>
<evidence type="ECO:0000313" key="1">
    <source>
        <dbReference type="EMBL" id="KAF5954556.1"/>
    </source>
</evidence>
<gene>
    <name evidence="1" type="ORF">HYC85_007412</name>
</gene>
<dbReference type="AlphaFoldDB" id="A0A7J7HR70"/>
<evidence type="ECO:0000313" key="2">
    <source>
        <dbReference type="Proteomes" id="UP000593564"/>
    </source>
</evidence>
<reference evidence="2" key="1">
    <citation type="journal article" date="2020" name="Nat. Commun.">
        <title>Genome assembly of wild tea tree DASZ reveals pedigree and selection history of tea varieties.</title>
        <authorList>
            <person name="Zhang W."/>
            <person name="Zhang Y."/>
            <person name="Qiu H."/>
            <person name="Guo Y."/>
            <person name="Wan H."/>
            <person name="Zhang X."/>
            <person name="Scossa F."/>
            <person name="Alseekh S."/>
            <person name="Zhang Q."/>
            <person name="Wang P."/>
            <person name="Xu L."/>
            <person name="Schmidt M.H."/>
            <person name="Jia X."/>
            <person name="Li D."/>
            <person name="Zhu A."/>
            <person name="Guo F."/>
            <person name="Chen W."/>
            <person name="Ni D."/>
            <person name="Usadel B."/>
            <person name="Fernie A.R."/>
            <person name="Wen W."/>
        </authorList>
    </citation>
    <scope>NUCLEOTIDE SEQUENCE [LARGE SCALE GENOMIC DNA]</scope>
    <source>
        <strain evidence="2">cv. G240</strain>
    </source>
</reference>
<dbReference type="EMBL" id="JACBKZ010000003">
    <property type="protein sequence ID" value="KAF5954556.1"/>
    <property type="molecule type" value="Genomic_DNA"/>
</dbReference>
<accession>A0A7J7HR70</accession>
<sequence length="52" mass="6098">MQKLKVRFLKLSGLPFLTHGKRSAYCNQQMKFYKGTNLIKLRKKPTIKSSIK</sequence>
<comment type="caution">
    <text evidence="1">The sequence shown here is derived from an EMBL/GenBank/DDBJ whole genome shotgun (WGS) entry which is preliminary data.</text>
</comment>